<protein>
    <recommendedName>
        <fullName evidence="3">Reverse transcriptase domain-containing protein</fullName>
    </recommendedName>
</protein>
<dbReference type="AlphaFoldDB" id="A0A0S4IZ43"/>
<sequence length="234" mass="25233">MDPLCTSLDQHLLTVPGMGPRHHRGVPRNLNHRWCGCLQYADDGVLWLSGADVDQLLRGANDALVLVADFYSREGIALSTKSTALLIGAPSPTTPMSVVCGNLVVEVRTGEVTERVLGAFFDTRLNMTQHVERAVARAHKVLACIASIRRLLSPATTRELVFGAALSPAIYAAAAFGSLLRTTAWHLLDTLVHLHPPSLQKPASRLHVSLLPAAPHCYVSALYDGTTGAHFDAY</sequence>
<name>A0A0S4IZ43_BODSA</name>
<keyword evidence="2" id="KW-1185">Reference proteome</keyword>
<dbReference type="Proteomes" id="UP000051952">
    <property type="component" value="Unassembled WGS sequence"/>
</dbReference>
<evidence type="ECO:0000313" key="2">
    <source>
        <dbReference type="Proteomes" id="UP000051952"/>
    </source>
</evidence>
<gene>
    <name evidence="1" type="ORF">BSAL_66490</name>
</gene>
<accession>A0A0S4IZ43</accession>
<organism evidence="1 2">
    <name type="scientific">Bodo saltans</name>
    <name type="common">Flagellated protozoan</name>
    <dbReference type="NCBI Taxonomy" id="75058"/>
    <lineage>
        <taxon>Eukaryota</taxon>
        <taxon>Discoba</taxon>
        <taxon>Euglenozoa</taxon>
        <taxon>Kinetoplastea</taxon>
        <taxon>Metakinetoplastina</taxon>
        <taxon>Eubodonida</taxon>
        <taxon>Bodonidae</taxon>
        <taxon>Bodo</taxon>
    </lineage>
</organism>
<evidence type="ECO:0000313" key="1">
    <source>
        <dbReference type="EMBL" id="CUF85837.1"/>
    </source>
</evidence>
<evidence type="ECO:0008006" key="3">
    <source>
        <dbReference type="Google" id="ProtNLM"/>
    </source>
</evidence>
<dbReference type="EMBL" id="CYKH01000421">
    <property type="protein sequence ID" value="CUF85837.1"/>
    <property type="molecule type" value="Genomic_DNA"/>
</dbReference>
<dbReference type="VEuPathDB" id="TriTrypDB:BSAL_66490"/>
<proteinExistence type="predicted"/>
<reference evidence="2" key="1">
    <citation type="submission" date="2015-09" db="EMBL/GenBank/DDBJ databases">
        <authorList>
            <consortium name="Pathogen Informatics"/>
        </authorList>
    </citation>
    <scope>NUCLEOTIDE SEQUENCE [LARGE SCALE GENOMIC DNA]</scope>
    <source>
        <strain evidence="2">Lake Konstanz</strain>
    </source>
</reference>